<sequence length="89" mass="10473">IIYYEIEKREKYEDSNERADSDLAIVKTRRHHFDDEPFVHLLHSIRFDLDHPYDLPVESLLACRHQSPFEKKDPSPQESGPSRKASPTP</sequence>
<dbReference type="Proteomes" id="UP001341840">
    <property type="component" value="Unassembled WGS sequence"/>
</dbReference>
<feature type="compositionally biased region" description="Polar residues" evidence="1">
    <location>
        <begin position="76"/>
        <end position="89"/>
    </location>
</feature>
<evidence type="ECO:0000256" key="1">
    <source>
        <dbReference type="SAM" id="MobiDB-lite"/>
    </source>
</evidence>
<organism evidence="2 3">
    <name type="scientific">Stylosanthes scabra</name>
    <dbReference type="NCBI Taxonomy" id="79078"/>
    <lineage>
        <taxon>Eukaryota</taxon>
        <taxon>Viridiplantae</taxon>
        <taxon>Streptophyta</taxon>
        <taxon>Embryophyta</taxon>
        <taxon>Tracheophyta</taxon>
        <taxon>Spermatophyta</taxon>
        <taxon>Magnoliopsida</taxon>
        <taxon>eudicotyledons</taxon>
        <taxon>Gunneridae</taxon>
        <taxon>Pentapetalae</taxon>
        <taxon>rosids</taxon>
        <taxon>fabids</taxon>
        <taxon>Fabales</taxon>
        <taxon>Fabaceae</taxon>
        <taxon>Papilionoideae</taxon>
        <taxon>50 kb inversion clade</taxon>
        <taxon>dalbergioids sensu lato</taxon>
        <taxon>Dalbergieae</taxon>
        <taxon>Pterocarpus clade</taxon>
        <taxon>Stylosanthes</taxon>
    </lineage>
</organism>
<name>A0ABU6WQV9_9FABA</name>
<feature type="non-terminal residue" evidence="2">
    <location>
        <position position="1"/>
    </location>
</feature>
<dbReference type="EMBL" id="JASCZI010182382">
    <property type="protein sequence ID" value="MED6187776.1"/>
    <property type="molecule type" value="Genomic_DNA"/>
</dbReference>
<comment type="caution">
    <text evidence="2">The sequence shown here is derived from an EMBL/GenBank/DDBJ whole genome shotgun (WGS) entry which is preliminary data.</text>
</comment>
<keyword evidence="3" id="KW-1185">Reference proteome</keyword>
<proteinExistence type="predicted"/>
<reference evidence="2 3" key="1">
    <citation type="journal article" date="2023" name="Plants (Basel)">
        <title>Bridging the Gap: Combining Genomics and Transcriptomics Approaches to Understand Stylosanthes scabra, an Orphan Legume from the Brazilian Caatinga.</title>
        <authorList>
            <person name="Ferreira-Neto J.R.C."/>
            <person name="da Silva M.D."/>
            <person name="Binneck E."/>
            <person name="de Melo N.F."/>
            <person name="da Silva R.H."/>
            <person name="de Melo A.L.T.M."/>
            <person name="Pandolfi V."/>
            <person name="Bustamante F.O."/>
            <person name="Brasileiro-Vidal A.C."/>
            <person name="Benko-Iseppon A.M."/>
        </authorList>
    </citation>
    <scope>NUCLEOTIDE SEQUENCE [LARGE SCALE GENOMIC DNA]</scope>
    <source>
        <tissue evidence="2">Leaves</tissue>
    </source>
</reference>
<protein>
    <submittedName>
        <fullName evidence="2">Uncharacterized protein</fullName>
    </submittedName>
</protein>
<gene>
    <name evidence="2" type="ORF">PIB30_079732</name>
</gene>
<evidence type="ECO:0000313" key="2">
    <source>
        <dbReference type="EMBL" id="MED6187776.1"/>
    </source>
</evidence>
<evidence type="ECO:0000313" key="3">
    <source>
        <dbReference type="Proteomes" id="UP001341840"/>
    </source>
</evidence>
<feature type="region of interest" description="Disordered" evidence="1">
    <location>
        <begin position="66"/>
        <end position="89"/>
    </location>
</feature>
<accession>A0ABU6WQV9</accession>